<dbReference type="Pfam" id="PF12682">
    <property type="entry name" value="Flavodoxin_4"/>
    <property type="match status" value="1"/>
</dbReference>
<evidence type="ECO:0000313" key="5">
    <source>
        <dbReference type="Proteomes" id="UP000242432"/>
    </source>
</evidence>
<dbReference type="AlphaFoldDB" id="A0A1T4VY19"/>
<dbReference type="PANTHER" id="PTHR39201:SF1">
    <property type="entry name" value="FLAVODOXIN-LIKE DOMAIN-CONTAINING PROTEIN"/>
    <property type="match status" value="1"/>
</dbReference>
<protein>
    <submittedName>
        <fullName evidence="4">Flavodoxin</fullName>
    </submittedName>
</protein>
<gene>
    <name evidence="4" type="ORF">SAMN02745213_02251</name>
</gene>
<organism evidence="4 5">
    <name type="scientific">Succinivibrio dextrinosolvens DSM 3072</name>
    <dbReference type="NCBI Taxonomy" id="1123324"/>
    <lineage>
        <taxon>Bacteria</taxon>
        <taxon>Pseudomonadati</taxon>
        <taxon>Pseudomonadota</taxon>
        <taxon>Gammaproteobacteria</taxon>
        <taxon>Aeromonadales</taxon>
        <taxon>Succinivibrionaceae</taxon>
        <taxon>Succinivibrio</taxon>
    </lineage>
</organism>
<dbReference type="EMBL" id="FUXX01000062">
    <property type="protein sequence ID" value="SKA69725.1"/>
    <property type="molecule type" value="Genomic_DNA"/>
</dbReference>
<dbReference type="Gene3D" id="3.40.50.360">
    <property type="match status" value="1"/>
</dbReference>
<dbReference type="STRING" id="83771.SAMN02910357_01640"/>
<dbReference type="SUPFAM" id="SSF52218">
    <property type="entry name" value="Flavoproteins"/>
    <property type="match status" value="1"/>
</dbReference>
<keyword evidence="1" id="KW-0285">Flavoprotein</keyword>
<accession>A0A1T4VY19</accession>
<dbReference type="InterPro" id="IPR029039">
    <property type="entry name" value="Flavoprotein-like_sf"/>
</dbReference>
<dbReference type="GO" id="GO:0010181">
    <property type="term" value="F:FMN binding"/>
    <property type="evidence" value="ECO:0007669"/>
    <property type="project" value="InterPro"/>
</dbReference>
<feature type="domain" description="Flavodoxin-like" evidence="3">
    <location>
        <begin position="70"/>
        <end position="219"/>
    </location>
</feature>
<dbReference type="PANTHER" id="PTHR39201">
    <property type="entry name" value="EXPORTED PROTEIN-RELATED"/>
    <property type="match status" value="1"/>
</dbReference>
<keyword evidence="2" id="KW-0288">FMN</keyword>
<reference evidence="5" key="1">
    <citation type="submission" date="2017-02" db="EMBL/GenBank/DDBJ databases">
        <authorList>
            <person name="Varghese N."/>
            <person name="Submissions S."/>
        </authorList>
    </citation>
    <scope>NUCLEOTIDE SEQUENCE [LARGE SCALE GENOMIC DNA]</scope>
    <source>
        <strain evidence="5">DSM 3072</strain>
    </source>
</reference>
<evidence type="ECO:0000256" key="1">
    <source>
        <dbReference type="ARBA" id="ARBA00022630"/>
    </source>
</evidence>
<dbReference type="InterPro" id="IPR008254">
    <property type="entry name" value="Flavodoxin/NO_synth"/>
</dbReference>
<keyword evidence="5" id="KW-1185">Reference proteome</keyword>
<evidence type="ECO:0000256" key="2">
    <source>
        <dbReference type="ARBA" id="ARBA00022643"/>
    </source>
</evidence>
<sequence>MNLLINAIFCLCDLINKRQITATTNVVAVLHGSPMFEGKLLKVLIAILFAVFSLGTLSAHPEDSEETSAVVVFSPNSHTKYVGHMIANIKEAPLMEIVPEVPYTADDLNYRLENCRATMESTDPKIRPEIANDLRNVLKYDVIYLGSPVWFRKPPKIILSFLDKYDLKGKKIYLFVTSGGSPVFNYIDELKTLYPSLNFVTGRRFRPDEMQENVEDWLSSL</sequence>
<proteinExistence type="predicted"/>
<name>A0A1T4VY19_9GAMM</name>
<dbReference type="Proteomes" id="UP000242432">
    <property type="component" value="Unassembled WGS sequence"/>
</dbReference>
<evidence type="ECO:0000259" key="3">
    <source>
        <dbReference type="Pfam" id="PF12682"/>
    </source>
</evidence>
<evidence type="ECO:0000313" key="4">
    <source>
        <dbReference type="EMBL" id="SKA69725.1"/>
    </source>
</evidence>